<proteinExistence type="predicted"/>
<dbReference type="Pfam" id="PF00892">
    <property type="entry name" value="EamA"/>
    <property type="match status" value="1"/>
</dbReference>
<keyword evidence="4" id="KW-1185">Reference proteome</keyword>
<dbReference type="RefSeq" id="WP_263334404.1">
    <property type="nucleotide sequence ID" value="NZ_JAOVQO010000005.1"/>
</dbReference>
<feature type="transmembrane region" description="Helical" evidence="1">
    <location>
        <begin position="237"/>
        <end position="258"/>
    </location>
</feature>
<reference evidence="3 4" key="1">
    <citation type="submission" date="2022-10" db="EMBL/GenBank/DDBJ databases">
        <title>Defluviimonas sp. nov., isolated from ocean surface sediments.</title>
        <authorList>
            <person name="He W."/>
            <person name="Wang L."/>
            <person name="Zhang D.-F."/>
        </authorList>
    </citation>
    <scope>NUCLEOTIDE SEQUENCE [LARGE SCALE GENOMIC DNA]</scope>
    <source>
        <strain evidence="3 4">WL0024</strain>
    </source>
</reference>
<feature type="transmembrane region" description="Helical" evidence="1">
    <location>
        <begin position="153"/>
        <end position="173"/>
    </location>
</feature>
<organism evidence="3 4">
    <name type="scientific">Albidovulum salinarum</name>
    <dbReference type="NCBI Taxonomy" id="2984153"/>
    <lineage>
        <taxon>Bacteria</taxon>
        <taxon>Pseudomonadati</taxon>
        <taxon>Pseudomonadota</taxon>
        <taxon>Alphaproteobacteria</taxon>
        <taxon>Rhodobacterales</taxon>
        <taxon>Paracoccaceae</taxon>
        <taxon>Albidovulum</taxon>
    </lineage>
</organism>
<feature type="transmembrane region" description="Helical" evidence="1">
    <location>
        <begin position="37"/>
        <end position="54"/>
    </location>
</feature>
<dbReference type="InterPro" id="IPR000620">
    <property type="entry name" value="EamA_dom"/>
</dbReference>
<feature type="transmembrane region" description="Helical" evidence="1">
    <location>
        <begin position="66"/>
        <end position="90"/>
    </location>
</feature>
<comment type="caution">
    <text evidence="3">The sequence shown here is derived from an EMBL/GenBank/DDBJ whole genome shotgun (WGS) entry which is preliminary data.</text>
</comment>
<gene>
    <name evidence="3" type="ORF">OEZ60_06630</name>
</gene>
<keyword evidence="1" id="KW-0812">Transmembrane</keyword>
<dbReference type="EMBL" id="JAOVQO010000005">
    <property type="protein sequence ID" value="MCU9847679.1"/>
    <property type="molecule type" value="Genomic_DNA"/>
</dbReference>
<keyword evidence="1" id="KW-0472">Membrane</keyword>
<dbReference type="PANTHER" id="PTHR22911">
    <property type="entry name" value="ACYL-MALONYL CONDENSING ENZYME-RELATED"/>
    <property type="match status" value="1"/>
</dbReference>
<keyword evidence="1" id="KW-1133">Transmembrane helix</keyword>
<evidence type="ECO:0000259" key="2">
    <source>
        <dbReference type="Pfam" id="PF00892"/>
    </source>
</evidence>
<feature type="domain" description="EamA" evidence="2">
    <location>
        <begin position="8"/>
        <end position="139"/>
    </location>
</feature>
<feature type="transmembrane region" description="Helical" evidence="1">
    <location>
        <begin position="123"/>
        <end position="141"/>
    </location>
</feature>
<evidence type="ECO:0000256" key="1">
    <source>
        <dbReference type="SAM" id="Phobius"/>
    </source>
</evidence>
<name>A0ABT2X171_9RHOB</name>
<feature type="transmembrane region" description="Helical" evidence="1">
    <location>
        <begin position="96"/>
        <end position="116"/>
    </location>
</feature>
<feature type="transmembrane region" description="Helical" evidence="1">
    <location>
        <begin position="264"/>
        <end position="284"/>
    </location>
</feature>
<protein>
    <submittedName>
        <fullName evidence="3">DMT family transporter</fullName>
    </submittedName>
</protein>
<sequence length="294" mass="29890">MSRHPFFGLGLAAFGALVLTPDTLFMRWSGMSGFPMVAWRGMLMGTLLLGLWLISAGGRRRADLRAILSLSGLGVILCHGLNATLFSLGIGHAPVAVVLFGVATMPIFSAVLGRLLGDEPTRSATWIATAAVLAGIGIAVFGDGGSLRLDRAALVGAAAGLGVAALLASAFAIIRRARSLPIMPLVGFGALLAGSIGITAAPAGSLLSGEIWAIAVTGAVILPASFLALTHATRHTAAANVSLLMLLETVLGPAWVWIGAGEAMTPPMILGGAIVVASLALYILTITRGTSVPR</sequence>
<feature type="transmembrane region" description="Helical" evidence="1">
    <location>
        <begin position="185"/>
        <end position="205"/>
    </location>
</feature>
<evidence type="ECO:0000313" key="3">
    <source>
        <dbReference type="EMBL" id="MCU9847679.1"/>
    </source>
</evidence>
<accession>A0ABT2X171</accession>
<dbReference type="SUPFAM" id="SSF103481">
    <property type="entry name" value="Multidrug resistance efflux transporter EmrE"/>
    <property type="match status" value="2"/>
</dbReference>
<feature type="transmembrane region" description="Helical" evidence="1">
    <location>
        <begin position="211"/>
        <end position="230"/>
    </location>
</feature>
<evidence type="ECO:0000313" key="4">
    <source>
        <dbReference type="Proteomes" id="UP001209535"/>
    </source>
</evidence>
<dbReference type="Proteomes" id="UP001209535">
    <property type="component" value="Unassembled WGS sequence"/>
</dbReference>
<dbReference type="InterPro" id="IPR037185">
    <property type="entry name" value="EmrE-like"/>
</dbReference>